<dbReference type="Gene3D" id="1.20.1250.20">
    <property type="entry name" value="MFS general substrate transporter like domains"/>
    <property type="match status" value="1"/>
</dbReference>
<keyword evidence="6 8" id="KW-0472">Membrane</keyword>
<evidence type="ECO:0000259" key="9">
    <source>
        <dbReference type="PROSITE" id="PS50850"/>
    </source>
</evidence>
<dbReference type="SUPFAM" id="SSF103473">
    <property type="entry name" value="MFS general substrate transporter"/>
    <property type="match status" value="1"/>
</dbReference>
<dbReference type="PROSITE" id="PS50850">
    <property type="entry name" value="MFS"/>
    <property type="match status" value="1"/>
</dbReference>
<dbReference type="PANTHER" id="PTHR48022:SF26">
    <property type="entry name" value="MAJOR FACILITATOR SUPERFAMILY (MFS) PROFILE DOMAIN-CONTAINING PROTEIN-RELATED"/>
    <property type="match status" value="1"/>
</dbReference>
<evidence type="ECO:0000256" key="7">
    <source>
        <dbReference type="SAM" id="MobiDB-lite"/>
    </source>
</evidence>
<sequence length="542" mass="59081">MAPHFGLKGRPLRLWLTLACSVAMMPFGYDQALFSSLPSHLSPSEHLTASYYAASFLGALSVLHFGELLGRKRTILFSTAIMACGALLQVSTIEFVQMTVGRMVSGIGNGMATATAPVWLAEMASAKRRGRMVFMMMAGSAVGFAVGNWVAFAMSDDTSFRVPMAFNFVFIILLFATVPWLPESPRWLMSKGRLIQATTTLADLEGKDKNDASNTALALRMNNDIHLAKKNRPSWKDICRGRGGSITRRLLLGIGVQVMQQLSGIAVTANFLPVILTETLGLSARLSRLLAACNATAFLLSSIGAIYIVPRFGSRKPMITSSLSQSFSLLTFTLTTHFLSPNSPKHTPIPSLLSLLLFHISFALSGWNASPWLYPIELNNQAIRTQAVALSTATGWIVSFGVVEVTSSAIDALGWKFFIVWMVMNFLFAGVVWGCYFEMEGEGLEDVDRFDWEGYPILGWGRRPDVKDRGGGGEEVVRGGGGKSQDGKEWVQMLRRDGTSVKDMAVGGMPVVMEGYTMEGASGSGPGQRQRRESRAVDPLER</sequence>
<comment type="similarity">
    <text evidence="2">Belongs to the major facilitator superfamily. Sugar transporter (TC 2.A.1.1) family.</text>
</comment>
<proteinExistence type="inferred from homology"/>
<evidence type="ECO:0000256" key="5">
    <source>
        <dbReference type="ARBA" id="ARBA00022989"/>
    </source>
</evidence>
<feature type="transmembrane region" description="Helical" evidence="8">
    <location>
        <begin position="289"/>
        <end position="310"/>
    </location>
</feature>
<keyword evidence="5 8" id="KW-1133">Transmembrane helix</keyword>
<dbReference type="InterPro" id="IPR005828">
    <property type="entry name" value="MFS_sugar_transport-like"/>
</dbReference>
<dbReference type="GO" id="GO:0005351">
    <property type="term" value="F:carbohydrate:proton symporter activity"/>
    <property type="evidence" value="ECO:0007669"/>
    <property type="project" value="TreeGrafter"/>
</dbReference>
<feature type="transmembrane region" description="Helical" evidence="8">
    <location>
        <begin position="164"/>
        <end position="181"/>
    </location>
</feature>
<feature type="transmembrane region" description="Helical" evidence="8">
    <location>
        <begin position="12"/>
        <end position="29"/>
    </location>
</feature>
<dbReference type="PANTHER" id="PTHR48022">
    <property type="entry name" value="PLASTIDIC GLUCOSE TRANSPORTER 4"/>
    <property type="match status" value="1"/>
</dbReference>
<feature type="transmembrane region" description="Helical" evidence="8">
    <location>
        <begin position="76"/>
        <end position="97"/>
    </location>
</feature>
<feature type="transmembrane region" description="Helical" evidence="8">
    <location>
        <begin position="133"/>
        <end position="152"/>
    </location>
</feature>
<evidence type="ECO:0000313" key="10">
    <source>
        <dbReference type="EMBL" id="KAK4444166.1"/>
    </source>
</evidence>
<gene>
    <name evidence="10" type="ORF">QBC34DRAFT_309655</name>
</gene>
<dbReference type="InterPro" id="IPR050360">
    <property type="entry name" value="MFS_Sugar_Transporters"/>
</dbReference>
<keyword evidence="11" id="KW-1185">Reference proteome</keyword>
<keyword evidence="10" id="KW-0762">Sugar transport</keyword>
<feature type="compositionally biased region" description="Basic and acidic residues" evidence="7">
    <location>
        <begin position="530"/>
        <end position="542"/>
    </location>
</feature>
<feature type="domain" description="Major facilitator superfamily (MFS) profile" evidence="9">
    <location>
        <begin position="1"/>
        <end position="440"/>
    </location>
</feature>
<feature type="transmembrane region" description="Helical" evidence="8">
    <location>
        <begin position="103"/>
        <end position="121"/>
    </location>
</feature>
<dbReference type="InterPro" id="IPR003663">
    <property type="entry name" value="Sugar/inositol_transpt"/>
</dbReference>
<dbReference type="Proteomes" id="UP001321760">
    <property type="component" value="Unassembled WGS sequence"/>
</dbReference>
<feature type="region of interest" description="Disordered" evidence="7">
    <location>
        <begin position="516"/>
        <end position="542"/>
    </location>
</feature>
<comment type="caution">
    <text evidence="10">The sequence shown here is derived from an EMBL/GenBank/DDBJ whole genome shotgun (WGS) entry which is preliminary data.</text>
</comment>
<feature type="transmembrane region" description="Helical" evidence="8">
    <location>
        <begin position="386"/>
        <end position="403"/>
    </location>
</feature>
<comment type="subcellular location">
    <subcellularLocation>
        <location evidence="1">Membrane</location>
        <topology evidence="1">Multi-pass membrane protein</topology>
    </subcellularLocation>
</comment>
<evidence type="ECO:0000256" key="8">
    <source>
        <dbReference type="SAM" id="Phobius"/>
    </source>
</evidence>
<evidence type="ECO:0000256" key="4">
    <source>
        <dbReference type="ARBA" id="ARBA00022692"/>
    </source>
</evidence>
<dbReference type="InterPro" id="IPR036259">
    <property type="entry name" value="MFS_trans_sf"/>
</dbReference>
<reference evidence="10" key="1">
    <citation type="journal article" date="2023" name="Mol. Phylogenet. Evol.">
        <title>Genome-scale phylogeny and comparative genomics of the fungal order Sordariales.</title>
        <authorList>
            <person name="Hensen N."/>
            <person name="Bonometti L."/>
            <person name="Westerberg I."/>
            <person name="Brannstrom I.O."/>
            <person name="Guillou S."/>
            <person name="Cros-Aarteil S."/>
            <person name="Calhoun S."/>
            <person name="Haridas S."/>
            <person name="Kuo A."/>
            <person name="Mondo S."/>
            <person name="Pangilinan J."/>
            <person name="Riley R."/>
            <person name="LaButti K."/>
            <person name="Andreopoulos B."/>
            <person name="Lipzen A."/>
            <person name="Chen C."/>
            <person name="Yan M."/>
            <person name="Daum C."/>
            <person name="Ng V."/>
            <person name="Clum A."/>
            <person name="Steindorff A."/>
            <person name="Ohm R.A."/>
            <person name="Martin F."/>
            <person name="Silar P."/>
            <person name="Natvig D.O."/>
            <person name="Lalanne C."/>
            <person name="Gautier V."/>
            <person name="Ament-Velasquez S.L."/>
            <person name="Kruys A."/>
            <person name="Hutchinson M.I."/>
            <person name="Powell A.J."/>
            <person name="Barry K."/>
            <person name="Miller A.N."/>
            <person name="Grigoriev I.V."/>
            <person name="Debuchy R."/>
            <person name="Gladieux P."/>
            <person name="Hiltunen Thoren M."/>
            <person name="Johannesson H."/>
        </authorList>
    </citation>
    <scope>NUCLEOTIDE SEQUENCE</scope>
    <source>
        <strain evidence="10">PSN243</strain>
    </source>
</reference>
<accession>A0AAV9G9E0</accession>
<dbReference type="Pfam" id="PF00083">
    <property type="entry name" value="Sugar_tr"/>
    <property type="match status" value="1"/>
</dbReference>
<feature type="transmembrane region" description="Helical" evidence="8">
    <location>
        <begin position="250"/>
        <end position="269"/>
    </location>
</feature>
<evidence type="ECO:0000256" key="1">
    <source>
        <dbReference type="ARBA" id="ARBA00004141"/>
    </source>
</evidence>
<reference evidence="10" key="2">
    <citation type="submission" date="2023-05" db="EMBL/GenBank/DDBJ databases">
        <authorList>
            <consortium name="Lawrence Berkeley National Laboratory"/>
            <person name="Steindorff A."/>
            <person name="Hensen N."/>
            <person name="Bonometti L."/>
            <person name="Westerberg I."/>
            <person name="Brannstrom I.O."/>
            <person name="Guillou S."/>
            <person name="Cros-Aarteil S."/>
            <person name="Calhoun S."/>
            <person name="Haridas S."/>
            <person name="Kuo A."/>
            <person name="Mondo S."/>
            <person name="Pangilinan J."/>
            <person name="Riley R."/>
            <person name="Labutti K."/>
            <person name="Andreopoulos B."/>
            <person name="Lipzen A."/>
            <person name="Chen C."/>
            <person name="Yanf M."/>
            <person name="Daum C."/>
            <person name="Ng V."/>
            <person name="Clum A."/>
            <person name="Ohm R."/>
            <person name="Martin F."/>
            <person name="Silar P."/>
            <person name="Natvig D."/>
            <person name="Lalanne C."/>
            <person name="Gautier V."/>
            <person name="Ament-Velasquez S.L."/>
            <person name="Kruys A."/>
            <person name="Hutchinson M.I."/>
            <person name="Powell A.J."/>
            <person name="Barry K."/>
            <person name="Miller A.N."/>
            <person name="Grigoriev I.V."/>
            <person name="Debuchy R."/>
            <person name="Gladieux P."/>
            <person name="Thoren M.H."/>
            <person name="Johannesson H."/>
        </authorList>
    </citation>
    <scope>NUCLEOTIDE SEQUENCE</scope>
    <source>
        <strain evidence="10">PSN243</strain>
    </source>
</reference>
<keyword evidence="4 8" id="KW-0812">Transmembrane</keyword>
<evidence type="ECO:0000256" key="6">
    <source>
        <dbReference type="ARBA" id="ARBA00023136"/>
    </source>
</evidence>
<feature type="transmembrane region" description="Helical" evidence="8">
    <location>
        <begin position="49"/>
        <end position="69"/>
    </location>
</feature>
<feature type="transmembrane region" description="Helical" evidence="8">
    <location>
        <begin position="352"/>
        <end position="374"/>
    </location>
</feature>
<dbReference type="PRINTS" id="PR00171">
    <property type="entry name" value="SUGRTRNSPORT"/>
</dbReference>
<name>A0AAV9G9E0_9PEZI</name>
<dbReference type="EMBL" id="MU865981">
    <property type="protein sequence ID" value="KAK4444166.1"/>
    <property type="molecule type" value="Genomic_DNA"/>
</dbReference>
<protein>
    <submittedName>
        <fullName evidence="10">Sugar transporter</fullName>
    </submittedName>
</protein>
<keyword evidence="3" id="KW-0813">Transport</keyword>
<dbReference type="InterPro" id="IPR020846">
    <property type="entry name" value="MFS_dom"/>
</dbReference>
<dbReference type="AlphaFoldDB" id="A0AAV9G9E0"/>
<feature type="transmembrane region" description="Helical" evidence="8">
    <location>
        <begin position="415"/>
        <end position="436"/>
    </location>
</feature>
<evidence type="ECO:0000313" key="11">
    <source>
        <dbReference type="Proteomes" id="UP001321760"/>
    </source>
</evidence>
<organism evidence="10 11">
    <name type="scientific">Podospora aff. communis PSN243</name>
    <dbReference type="NCBI Taxonomy" id="3040156"/>
    <lineage>
        <taxon>Eukaryota</taxon>
        <taxon>Fungi</taxon>
        <taxon>Dikarya</taxon>
        <taxon>Ascomycota</taxon>
        <taxon>Pezizomycotina</taxon>
        <taxon>Sordariomycetes</taxon>
        <taxon>Sordariomycetidae</taxon>
        <taxon>Sordariales</taxon>
        <taxon>Podosporaceae</taxon>
        <taxon>Podospora</taxon>
    </lineage>
</organism>
<dbReference type="GO" id="GO:0016020">
    <property type="term" value="C:membrane"/>
    <property type="evidence" value="ECO:0007669"/>
    <property type="project" value="UniProtKB-SubCell"/>
</dbReference>
<evidence type="ECO:0000256" key="2">
    <source>
        <dbReference type="ARBA" id="ARBA00010992"/>
    </source>
</evidence>
<evidence type="ECO:0000256" key="3">
    <source>
        <dbReference type="ARBA" id="ARBA00022448"/>
    </source>
</evidence>
<feature type="transmembrane region" description="Helical" evidence="8">
    <location>
        <begin position="322"/>
        <end position="340"/>
    </location>
</feature>